<evidence type="ECO:0000256" key="1">
    <source>
        <dbReference type="ARBA" id="ARBA00022737"/>
    </source>
</evidence>
<keyword evidence="1" id="KW-0677">Repeat</keyword>
<feature type="repeat" description="TPR" evidence="3">
    <location>
        <begin position="733"/>
        <end position="766"/>
    </location>
</feature>
<evidence type="ECO:0000256" key="2">
    <source>
        <dbReference type="ARBA" id="ARBA00022803"/>
    </source>
</evidence>
<dbReference type="Pfam" id="PF13181">
    <property type="entry name" value="TPR_8"/>
    <property type="match status" value="1"/>
</dbReference>
<dbReference type="InterPro" id="IPR019734">
    <property type="entry name" value="TPR_rpt"/>
</dbReference>
<dbReference type="PANTHER" id="PTHR45641:SF1">
    <property type="entry name" value="AAA+ ATPASE DOMAIN-CONTAINING PROTEIN"/>
    <property type="match status" value="1"/>
</dbReference>
<feature type="repeat" description="TPR" evidence="3">
    <location>
        <begin position="565"/>
        <end position="598"/>
    </location>
</feature>
<dbReference type="OrthoDB" id="286233at2759"/>
<keyword evidence="2 3" id="KW-0802">TPR repeat</keyword>
<sequence length="807" mass="93497">MSTGEIHLKLDVFEAYLYTETMIKQESNITERNEHGPMFQLPAGGRRCISNESSRNMVVVWLNNDIVDHNENYQNTITQLQSVLDDVYTFTDNDECVDSISNMTDSKVCLIISESLGQCIIPCVHDICQIHSIFIFGDTKKRQEQPVEKWHKIKGIFTDKESICNELKQIVRRYNQHTVPMSLILPDKKLDQLDPSFMYTQILKEILFTIDFDEEHIKEFINYCCDTFDVNENQLTKFKQFEREYRHKTPIWWYSKENFIYYTLNFALRVMDANVIVRMGFFINDLHRHIERLHKEQHAREPSRRSFTVYRGQGLSSADFSEMVKSQGGLLSFNTFLSTSKDRAVADRLAESNADNPDLVGIVFVIMVDPSKSTTPYAYIREISYFFDEDEVLFSMHAICRIRSITPTHSNNRLFEISLSVTDDSDKDLCILTERIKHDSFSFNNGWLRLGPILHEIGYSDYAIKIYEISLSHTIDEVTKAAIYKQIGLIQVDMGEYSKAMLFYEKSLAIFQNTFPLDINCLASCYNKIGDLYFRIGDFSKAISSCKKALALQQQSSTPDRFEENTSYYTMGYAYYRLRDYTKALFFFEQVLSIWQQLLPNNHPDLALSYNSVGNAYYSIHDYPKSLSFYEKALTIQRQSLPSNNPDIATSYNNMGNVYCRMGDYSKAHVFQQKALSIQLQCRPSDHPDLMSSYRNIGSIYIETGDYLKALAFFEKAHAICLHLLPANHPDLISEYELIGCIYYQINDYSKALSLYEKALTIQRQSLPENHPDIAASYKKIGCAYYMMGDYVKGFSSFEKGCKTESQ</sequence>
<dbReference type="PROSITE" id="PS50005">
    <property type="entry name" value="TPR"/>
    <property type="match status" value="7"/>
</dbReference>
<dbReference type="SUPFAM" id="SSF56399">
    <property type="entry name" value="ADP-ribosylation"/>
    <property type="match status" value="1"/>
</dbReference>
<feature type="repeat" description="TPR" evidence="3">
    <location>
        <begin position="607"/>
        <end position="640"/>
    </location>
</feature>
<name>A0A813YXF1_ADIRI</name>
<dbReference type="Gene3D" id="3.90.176.10">
    <property type="entry name" value="Toxin ADP-ribosyltransferase, Chain A, domain 1"/>
    <property type="match status" value="1"/>
</dbReference>
<dbReference type="Gene3D" id="1.25.40.10">
    <property type="entry name" value="Tetratricopeptide repeat domain"/>
    <property type="match status" value="2"/>
</dbReference>
<dbReference type="Pfam" id="PF13424">
    <property type="entry name" value="TPR_12"/>
    <property type="match status" value="3"/>
</dbReference>
<dbReference type="SMART" id="SM00028">
    <property type="entry name" value="TPR"/>
    <property type="match status" value="8"/>
</dbReference>
<gene>
    <name evidence="4" type="ORF">EDS130_LOCUS9236</name>
</gene>
<dbReference type="InterPro" id="IPR011990">
    <property type="entry name" value="TPR-like_helical_dom_sf"/>
</dbReference>
<organism evidence="4 5">
    <name type="scientific">Adineta ricciae</name>
    <name type="common">Rotifer</name>
    <dbReference type="NCBI Taxonomy" id="249248"/>
    <lineage>
        <taxon>Eukaryota</taxon>
        <taxon>Metazoa</taxon>
        <taxon>Spiralia</taxon>
        <taxon>Gnathifera</taxon>
        <taxon>Rotifera</taxon>
        <taxon>Eurotatoria</taxon>
        <taxon>Bdelloidea</taxon>
        <taxon>Adinetida</taxon>
        <taxon>Adinetidae</taxon>
        <taxon>Adineta</taxon>
    </lineage>
</organism>
<feature type="repeat" description="TPR" evidence="3">
    <location>
        <begin position="649"/>
        <end position="682"/>
    </location>
</feature>
<evidence type="ECO:0000313" key="4">
    <source>
        <dbReference type="EMBL" id="CAF0890066.1"/>
    </source>
</evidence>
<dbReference type="SUPFAM" id="SSF48452">
    <property type="entry name" value="TPR-like"/>
    <property type="match status" value="1"/>
</dbReference>
<comment type="caution">
    <text evidence="4">The sequence shown here is derived from an EMBL/GenBank/DDBJ whole genome shotgun (WGS) entry which is preliminary data.</text>
</comment>
<protein>
    <submittedName>
        <fullName evidence="4">Uncharacterized protein</fullName>
    </submittedName>
</protein>
<dbReference type="AlphaFoldDB" id="A0A813YXF1"/>
<dbReference type="EMBL" id="CAJNOJ010000030">
    <property type="protein sequence ID" value="CAF0890066.1"/>
    <property type="molecule type" value="Genomic_DNA"/>
</dbReference>
<feature type="repeat" description="TPR" evidence="3">
    <location>
        <begin position="691"/>
        <end position="724"/>
    </location>
</feature>
<feature type="repeat" description="TPR" evidence="3">
    <location>
        <begin position="523"/>
        <end position="556"/>
    </location>
</feature>
<dbReference type="PANTHER" id="PTHR45641">
    <property type="entry name" value="TETRATRICOPEPTIDE REPEAT PROTEIN (AFU_ORTHOLOGUE AFUA_6G03870)"/>
    <property type="match status" value="1"/>
</dbReference>
<evidence type="ECO:0000313" key="5">
    <source>
        <dbReference type="Proteomes" id="UP000663852"/>
    </source>
</evidence>
<proteinExistence type="predicted"/>
<accession>A0A813YXF1</accession>
<dbReference type="Proteomes" id="UP000663852">
    <property type="component" value="Unassembled WGS sequence"/>
</dbReference>
<evidence type="ECO:0000256" key="3">
    <source>
        <dbReference type="PROSITE-ProRule" id="PRU00339"/>
    </source>
</evidence>
<feature type="repeat" description="TPR" evidence="3">
    <location>
        <begin position="481"/>
        <end position="514"/>
    </location>
</feature>
<reference evidence="4" key="1">
    <citation type="submission" date="2021-02" db="EMBL/GenBank/DDBJ databases">
        <authorList>
            <person name="Nowell W R."/>
        </authorList>
    </citation>
    <scope>NUCLEOTIDE SEQUENCE</scope>
</reference>
<dbReference type="PROSITE" id="PS51996">
    <property type="entry name" value="TR_MART"/>
    <property type="match status" value="1"/>
</dbReference>